<dbReference type="OrthoDB" id="10015939at2"/>
<dbReference type="KEGG" id="palb:EJC50_07680"/>
<dbReference type="AlphaFoldDB" id="A0A3Q8X3E6"/>
<proteinExistence type="predicted"/>
<dbReference type="RefSeq" id="WP_126014243.1">
    <property type="nucleotide sequence ID" value="NZ_CP034437.1"/>
</dbReference>
<protein>
    <submittedName>
        <fullName evidence="1">Uncharacterized protein</fullName>
    </submittedName>
</protein>
<evidence type="ECO:0000313" key="2">
    <source>
        <dbReference type="Proteomes" id="UP000272528"/>
    </source>
</evidence>
<keyword evidence="2" id="KW-1185">Reference proteome</keyword>
<evidence type="ECO:0000313" key="1">
    <source>
        <dbReference type="EMBL" id="AZN39556.1"/>
    </source>
</evidence>
<dbReference type="Proteomes" id="UP000272528">
    <property type="component" value="Chromosome"/>
</dbReference>
<organism evidence="1 2">
    <name type="scientific">Paenibacillus albus</name>
    <dbReference type="NCBI Taxonomy" id="2495582"/>
    <lineage>
        <taxon>Bacteria</taxon>
        <taxon>Bacillati</taxon>
        <taxon>Bacillota</taxon>
        <taxon>Bacilli</taxon>
        <taxon>Bacillales</taxon>
        <taxon>Paenibacillaceae</taxon>
        <taxon>Paenibacillus</taxon>
    </lineage>
</organism>
<gene>
    <name evidence="1" type="ORF">EJC50_07680</name>
</gene>
<reference evidence="2" key="1">
    <citation type="submission" date="2018-12" db="EMBL/GenBank/DDBJ databases">
        <title>Genome sequence of Peanibacillus sp.</title>
        <authorList>
            <person name="Subramani G."/>
            <person name="Srinivasan S."/>
            <person name="Kim M.K."/>
        </authorList>
    </citation>
    <scope>NUCLEOTIDE SEQUENCE [LARGE SCALE GENOMIC DNA]</scope>
    <source>
        <strain evidence="2">18JY67-1</strain>
    </source>
</reference>
<accession>A0A3Q8X3E6</accession>
<dbReference type="EMBL" id="CP034437">
    <property type="protein sequence ID" value="AZN39556.1"/>
    <property type="molecule type" value="Genomic_DNA"/>
</dbReference>
<sequence length="288" mass="33782">MSLNRLHELKLSEYLVEKITEKASGKNHNYCYFDRPRNKYFSGSLSVVKQDDSGQPIDDHFSRRIAPNAVGMDIKIAFNEDIPIIKVAPQFSIYYRVFPTFAEQSEMLELQSIEQADENEKAEEDEEKERDEFLIKFKRLLITCEPIDINLMNDVEERMHKIELADYIGDIRNDPDVFRSKGKGKHQVPSFSNPGEYDRFMQALKEKYSDVKLPDWNISLHFKKKKVEDGEYQLSVLLRNDTPDEGKSDKNYIDGYIFEAQIETQLGSNEPLFLNLMQYRKTIDMTRH</sequence>
<name>A0A3Q8X3E6_9BACL</name>